<dbReference type="EnsemblPlants" id="AVESA.00010b.r2.1CG0078560.1">
    <property type="protein sequence ID" value="AVESA.00010b.r2.1CG0078560.1.CDS.1"/>
    <property type="gene ID" value="AVESA.00010b.r2.1CG0078560"/>
</dbReference>
<reference evidence="1" key="1">
    <citation type="submission" date="2021-05" db="EMBL/GenBank/DDBJ databases">
        <authorList>
            <person name="Scholz U."/>
            <person name="Mascher M."/>
            <person name="Fiebig A."/>
        </authorList>
    </citation>
    <scope>NUCLEOTIDE SEQUENCE [LARGE SCALE GENOMIC DNA]</scope>
</reference>
<reference evidence="1" key="2">
    <citation type="submission" date="2025-09" db="UniProtKB">
        <authorList>
            <consortium name="EnsemblPlants"/>
        </authorList>
    </citation>
    <scope>IDENTIFICATION</scope>
</reference>
<dbReference type="Proteomes" id="UP001732700">
    <property type="component" value="Chromosome 1C"/>
</dbReference>
<evidence type="ECO:0000313" key="1">
    <source>
        <dbReference type="EnsemblPlants" id="AVESA.00010b.r2.1CG0078560.1.CDS.1"/>
    </source>
</evidence>
<protein>
    <submittedName>
        <fullName evidence="1">Uncharacterized protein</fullName>
    </submittedName>
</protein>
<evidence type="ECO:0000313" key="2">
    <source>
        <dbReference type="Proteomes" id="UP001732700"/>
    </source>
</evidence>
<keyword evidence="2" id="KW-1185">Reference proteome</keyword>
<name>A0ACD5TL53_AVESA</name>
<sequence>MKANGSTSRSSSLTCNLQVPGTYARDDGPTQPQTATCCTVLHRGPGSTQLRFAPIRTPGSAAAMRDGHDHGAIEEEETEEDEGHQEQQQQQQQQKKKMSKTPTRKAAEATKSMIKKMVRKCKSSVADVDASRIAAVAEPGTPSRLQRSAAVRRDWSFEDLHASGGKNAA</sequence>
<accession>A0ACD5TL53</accession>
<proteinExistence type="predicted"/>
<organism evidence="1 2">
    <name type="scientific">Avena sativa</name>
    <name type="common">Oat</name>
    <dbReference type="NCBI Taxonomy" id="4498"/>
    <lineage>
        <taxon>Eukaryota</taxon>
        <taxon>Viridiplantae</taxon>
        <taxon>Streptophyta</taxon>
        <taxon>Embryophyta</taxon>
        <taxon>Tracheophyta</taxon>
        <taxon>Spermatophyta</taxon>
        <taxon>Magnoliopsida</taxon>
        <taxon>Liliopsida</taxon>
        <taxon>Poales</taxon>
        <taxon>Poaceae</taxon>
        <taxon>BOP clade</taxon>
        <taxon>Pooideae</taxon>
        <taxon>Poodae</taxon>
        <taxon>Poeae</taxon>
        <taxon>Poeae Chloroplast Group 1 (Aveneae type)</taxon>
        <taxon>Aveninae</taxon>
        <taxon>Avena</taxon>
    </lineage>
</organism>